<dbReference type="GO" id="GO:0016579">
    <property type="term" value="P:protein deubiquitination"/>
    <property type="evidence" value="ECO:0007669"/>
    <property type="project" value="TreeGrafter"/>
</dbReference>
<dbReference type="EC" id="3.4.19.12" evidence="6"/>
<dbReference type="InterPro" id="IPR003323">
    <property type="entry name" value="OTU_dom"/>
</dbReference>
<dbReference type="PANTHER" id="PTHR13312:SF0">
    <property type="entry name" value="UBIQUITIN THIOESTERASE OTU1"/>
    <property type="match status" value="1"/>
</dbReference>
<dbReference type="FunFam" id="3.90.70.80:FF:000017">
    <property type="entry name" value="ubiquitin thioesterase OTU1"/>
    <property type="match status" value="1"/>
</dbReference>
<dbReference type="SUPFAM" id="SSF54001">
    <property type="entry name" value="Cysteine proteinases"/>
    <property type="match status" value="1"/>
</dbReference>
<evidence type="ECO:0000256" key="3">
    <source>
        <dbReference type="ARBA" id="ARBA00022786"/>
    </source>
</evidence>
<protein>
    <recommendedName>
        <fullName evidence="6">Ubiquitin thioesterase OTU</fullName>
        <ecNumber evidence="6">3.4.19.12</ecNumber>
    </recommendedName>
</protein>
<dbReference type="InterPro" id="IPR057766">
    <property type="entry name" value="Znf-C2H2_OTU1-like_C"/>
</dbReference>
<gene>
    <name evidence="9" type="ORF">MNEG_0663</name>
</gene>
<keyword evidence="5 6" id="KW-0788">Thiol protease</keyword>
<dbReference type="Pfam" id="PF24560">
    <property type="entry name" value="zf-C2H2_OTU1_C"/>
    <property type="match status" value="1"/>
</dbReference>
<dbReference type="GO" id="GO:0005634">
    <property type="term" value="C:nucleus"/>
    <property type="evidence" value="ECO:0007669"/>
    <property type="project" value="TreeGrafter"/>
</dbReference>
<dbReference type="InterPro" id="IPR038765">
    <property type="entry name" value="Papain-like_cys_pep_sf"/>
</dbReference>
<feature type="domain" description="OTU" evidence="8">
    <location>
        <begin position="68"/>
        <end position="190"/>
    </location>
</feature>
<evidence type="ECO:0000256" key="5">
    <source>
        <dbReference type="ARBA" id="ARBA00022807"/>
    </source>
</evidence>
<dbReference type="Gene3D" id="3.90.70.80">
    <property type="match status" value="1"/>
</dbReference>
<organism evidence="9 10">
    <name type="scientific">Monoraphidium neglectum</name>
    <dbReference type="NCBI Taxonomy" id="145388"/>
    <lineage>
        <taxon>Eukaryota</taxon>
        <taxon>Viridiplantae</taxon>
        <taxon>Chlorophyta</taxon>
        <taxon>core chlorophytes</taxon>
        <taxon>Chlorophyceae</taxon>
        <taxon>CS clade</taxon>
        <taxon>Sphaeropleales</taxon>
        <taxon>Selenastraceae</taxon>
        <taxon>Monoraphidium</taxon>
    </lineage>
</organism>
<evidence type="ECO:0000256" key="2">
    <source>
        <dbReference type="ARBA" id="ARBA00022670"/>
    </source>
</evidence>
<dbReference type="AlphaFoldDB" id="A0A0D2N4R5"/>
<dbReference type="GeneID" id="25726781"/>
<dbReference type="STRING" id="145388.A0A0D2N4R5"/>
<dbReference type="OrthoDB" id="65596at2759"/>
<keyword evidence="3 6" id="KW-0833">Ubl conjugation pathway</keyword>
<evidence type="ECO:0000313" key="9">
    <source>
        <dbReference type="EMBL" id="KIZ07287.1"/>
    </source>
</evidence>
<name>A0A0D2N4R5_9CHLO</name>
<comment type="catalytic activity">
    <reaction evidence="1 6">
        <text>Thiol-dependent hydrolysis of ester, thioester, amide, peptide and isopeptide bonds formed by the C-terminal Gly of ubiquitin (a 76-residue protein attached to proteins as an intracellular targeting signal).</text>
        <dbReference type="EC" id="3.4.19.12"/>
    </reaction>
</comment>
<evidence type="ECO:0000313" key="10">
    <source>
        <dbReference type="Proteomes" id="UP000054498"/>
    </source>
</evidence>
<accession>A0A0D2N4R5</accession>
<dbReference type="GO" id="GO:0036503">
    <property type="term" value="P:ERAD pathway"/>
    <property type="evidence" value="ECO:0007669"/>
    <property type="project" value="TreeGrafter"/>
</dbReference>
<evidence type="ECO:0000256" key="4">
    <source>
        <dbReference type="ARBA" id="ARBA00022801"/>
    </source>
</evidence>
<keyword evidence="2" id="KW-0645">Protease</keyword>
<keyword evidence="10" id="KW-1185">Reference proteome</keyword>
<dbReference type="KEGG" id="mng:MNEG_0663"/>
<evidence type="ECO:0000256" key="1">
    <source>
        <dbReference type="ARBA" id="ARBA00000707"/>
    </source>
</evidence>
<dbReference type="PROSITE" id="PS50802">
    <property type="entry name" value="OTU"/>
    <property type="match status" value="1"/>
</dbReference>
<dbReference type="Pfam" id="PF02338">
    <property type="entry name" value="OTU"/>
    <property type="match status" value="1"/>
</dbReference>
<evidence type="ECO:0000256" key="6">
    <source>
        <dbReference type="RuleBase" id="RU367104"/>
    </source>
</evidence>
<dbReference type="PANTHER" id="PTHR13312">
    <property type="entry name" value="HIV-INDUCED PROTEIN-7-LIKE PROTEASE"/>
    <property type="match status" value="1"/>
</dbReference>
<dbReference type="GO" id="GO:0030968">
    <property type="term" value="P:endoplasmic reticulum unfolded protein response"/>
    <property type="evidence" value="ECO:0007669"/>
    <property type="project" value="TreeGrafter"/>
</dbReference>
<dbReference type="CDD" id="cd22793">
    <property type="entry name" value="OTU_plant_OTU1_2-like"/>
    <property type="match status" value="1"/>
</dbReference>
<dbReference type="GO" id="GO:0005829">
    <property type="term" value="C:cytosol"/>
    <property type="evidence" value="ECO:0007669"/>
    <property type="project" value="TreeGrafter"/>
</dbReference>
<sequence length="269" mass="28606">MGSITWPAAAPATAPHPQPPPALRSAVAHTPAPQPQPRPQQAAAQPAGPSKPPRPAPTSVALPDGCAVARRIIASDNSCLFNAVGYVMEATRSKAQELRRVIARAVSSDPVTYNEGFLGESNPAYCSWILKPDKWGGAIELSILATHYGREIAAYDIQTKRCDVYGQGNGYKERVMVIYDGLHYDALALAAFEGAPEELDVTVLQVGSEQEASASAGAARLVAACHDARQFTDIANFALRCGVCQIGIKGEREAAEHAKATGHTRFSEY</sequence>
<feature type="compositionally biased region" description="Low complexity" evidence="7">
    <location>
        <begin position="39"/>
        <end position="48"/>
    </location>
</feature>
<dbReference type="RefSeq" id="XP_013906306.1">
    <property type="nucleotide sequence ID" value="XM_014050852.1"/>
</dbReference>
<dbReference type="Proteomes" id="UP000054498">
    <property type="component" value="Unassembled WGS sequence"/>
</dbReference>
<comment type="function">
    <text evidence="6">Hydrolase that can remove conjugated ubiquitin from proteins and may therefore play an important regulatory role at the level of protein turnover by preventing degradation.</text>
</comment>
<keyword evidence="4 6" id="KW-0378">Hydrolase</keyword>
<feature type="region of interest" description="Disordered" evidence="7">
    <location>
        <begin position="1"/>
        <end position="61"/>
    </location>
</feature>
<proteinExistence type="predicted"/>
<keyword evidence="6" id="KW-0963">Cytoplasm</keyword>
<evidence type="ECO:0000256" key="7">
    <source>
        <dbReference type="SAM" id="MobiDB-lite"/>
    </source>
</evidence>
<dbReference type="EMBL" id="KK100275">
    <property type="protein sequence ID" value="KIZ07287.1"/>
    <property type="molecule type" value="Genomic_DNA"/>
</dbReference>
<reference evidence="9 10" key="1">
    <citation type="journal article" date="2013" name="BMC Genomics">
        <title>Reconstruction of the lipid metabolism for the microalga Monoraphidium neglectum from its genome sequence reveals characteristics suitable for biofuel production.</title>
        <authorList>
            <person name="Bogen C."/>
            <person name="Al-Dilaimi A."/>
            <person name="Albersmeier A."/>
            <person name="Wichmann J."/>
            <person name="Grundmann M."/>
            <person name="Rupp O."/>
            <person name="Lauersen K.J."/>
            <person name="Blifernez-Klassen O."/>
            <person name="Kalinowski J."/>
            <person name="Goesmann A."/>
            <person name="Mussgnug J.H."/>
            <person name="Kruse O."/>
        </authorList>
    </citation>
    <scope>NUCLEOTIDE SEQUENCE [LARGE SCALE GENOMIC DNA]</scope>
    <source>
        <strain evidence="9 10">SAG 48.87</strain>
    </source>
</reference>
<dbReference type="GO" id="GO:0004843">
    <property type="term" value="F:cysteine-type deubiquitinase activity"/>
    <property type="evidence" value="ECO:0007669"/>
    <property type="project" value="UniProtKB-UniRule"/>
</dbReference>
<evidence type="ECO:0000259" key="8">
    <source>
        <dbReference type="PROSITE" id="PS50802"/>
    </source>
</evidence>
<comment type="subcellular location">
    <subcellularLocation>
        <location evidence="6">Cytoplasm</location>
    </subcellularLocation>
</comment>